<reference evidence="3" key="1">
    <citation type="submission" date="2021-01" db="EMBL/GenBank/DDBJ databases">
        <title>Whole genome shotgun sequence of Actinoplanes rishiriensis NBRC 108556.</title>
        <authorList>
            <person name="Komaki H."/>
            <person name="Tamura T."/>
        </authorList>
    </citation>
    <scope>NUCLEOTIDE SEQUENCE</scope>
    <source>
        <strain evidence="3">NBRC 108556</strain>
    </source>
</reference>
<dbReference type="GO" id="GO:0016491">
    <property type="term" value="F:oxidoreductase activity"/>
    <property type="evidence" value="ECO:0007669"/>
    <property type="project" value="UniProtKB-KW"/>
</dbReference>
<gene>
    <name evidence="3" type="ORF">Ari01nite_27570</name>
</gene>
<dbReference type="Pfam" id="PF13561">
    <property type="entry name" value="adh_short_C2"/>
    <property type="match status" value="1"/>
</dbReference>
<evidence type="ECO:0000313" key="4">
    <source>
        <dbReference type="Proteomes" id="UP000636960"/>
    </source>
</evidence>
<organism evidence="3 4">
    <name type="scientific">Paractinoplanes rishiriensis</name>
    <dbReference type="NCBI Taxonomy" id="1050105"/>
    <lineage>
        <taxon>Bacteria</taxon>
        <taxon>Bacillati</taxon>
        <taxon>Actinomycetota</taxon>
        <taxon>Actinomycetes</taxon>
        <taxon>Micromonosporales</taxon>
        <taxon>Micromonosporaceae</taxon>
        <taxon>Paractinoplanes</taxon>
    </lineage>
</organism>
<dbReference type="NCBIfam" id="NF009386">
    <property type="entry name" value="PRK12745.1"/>
    <property type="match status" value="1"/>
</dbReference>
<dbReference type="InterPro" id="IPR002347">
    <property type="entry name" value="SDR_fam"/>
</dbReference>
<dbReference type="InterPro" id="IPR036291">
    <property type="entry name" value="NAD(P)-bd_dom_sf"/>
</dbReference>
<dbReference type="Gene3D" id="3.40.50.720">
    <property type="entry name" value="NAD(P)-binding Rossmann-like Domain"/>
    <property type="match status" value="1"/>
</dbReference>
<accession>A0A919JXU9</accession>
<dbReference type="FunFam" id="3.40.50.720:FF:000084">
    <property type="entry name" value="Short-chain dehydrogenase reductase"/>
    <property type="match status" value="1"/>
</dbReference>
<comment type="similarity">
    <text evidence="1">Belongs to the short-chain dehydrogenases/reductases (SDR) family.</text>
</comment>
<dbReference type="PANTHER" id="PTHR43639">
    <property type="entry name" value="OXIDOREDUCTASE, SHORT-CHAIN DEHYDROGENASE/REDUCTASE FAMILY (AFU_ORTHOLOGUE AFUA_5G02870)"/>
    <property type="match status" value="1"/>
</dbReference>
<dbReference type="RefSeq" id="WP_203781588.1">
    <property type="nucleotide sequence ID" value="NZ_BOMV01000026.1"/>
</dbReference>
<comment type="caution">
    <text evidence="3">The sequence shown here is derived from an EMBL/GenBank/DDBJ whole genome shotgun (WGS) entry which is preliminary data.</text>
</comment>
<evidence type="ECO:0000313" key="3">
    <source>
        <dbReference type="EMBL" id="GIE95292.1"/>
    </source>
</evidence>
<evidence type="ECO:0000256" key="2">
    <source>
        <dbReference type="ARBA" id="ARBA00023002"/>
    </source>
</evidence>
<evidence type="ECO:0000256" key="1">
    <source>
        <dbReference type="ARBA" id="ARBA00006484"/>
    </source>
</evidence>
<dbReference type="SUPFAM" id="SSF51735">
    <property type="entry name" value="NAD(P)-binding Rossmann-fold domains"/>
    <property type="match status" value="1"/>
</dbReference>
<dbReference type="PRINTS" id="PR00081">
    <property type="entry name" value="GDHRDH"/>
</dbReference>
<dbReference type="Proteomes" id="UP000636960">
    <property type="component" value="Unassembled WGS sequence"/>
</dbReference>
<sequence>MSTAIVTGGSRGIGRGIVLSLARAGYDVVVNYASNADAAKTVGAEVEALGRRALLVQADVSKAGDRARLIEETYGAFGRLDLLVSNAGVAPNVRADLLEAGEESFDRLIEINLKGPYFLIQQAANRMIAQEPGDSPPKIVIISSISAYTASLNRGDYCVAKAGLAMTTQLYAARLAEHGINVYEIRPGIIATDMTEGVTAKYDKLIFEDGITPIRRWGQPDDIGRAVVAVATDLLPFSTGQVIDVDGGFHLKVL</sequence>
<dbReference type="AlphaFoldDB" id="A0A919JXU9"/>
<proteinExistence type="inferred from homology"/>
<keyword evidence="2" id="KW-0560">Oxidoreductase</keyword>
<name>A0A919JXU9_9ACTN</name>
<protein>
    <submittedName>
        <fullName evidence="3">3-ketoacyl-ACP reductase</fullName>
    </submittedName>
</protein>
<keyword evidence="4" id="KW-1185">Reference proteome</keyword>
<dbReference type="PRINTS" id="PR00080">
    <property type="entry name" value="SDRFAMILY"/>
</dbReference>
<dbReference type="EMBL" id="BOMV01000026">
    <property type="protein sequence ID" value="GIE95292.1"/>
    <property type="molecule type" value="Genomic_DNA"/>
</dbReference>
<dbReference type="PANTHER" id="PTHR43639:SF1">
    <property type="entry name" value="SHORT-CHAIN DEHYDROGENASE_REDUCTASE FAMILY PROTEIN"/>
    <property type="match status" value="1"/>
</dbReference>